<comment type="caution">
    <text evidence="8">The sequence shown here is derived from an EMBL/GenBank/DDBJ whole genome shotgun (WGS) entry which is preliminary data.</text>
</comment>
<evidence type="ECO:0000256" key="6">
    <source>
        <dbReference type="RuleBase" id="RU362079"/>
    </source>
</evidence>
<dbReference type="EMBL" id="DRLD01000323">
    <property type="protein sequence ID" value="HED11334.1"/>
    <property type="molecule type" value="Genomic_DNA"/>
</dbReference>
<dbReference type="UniPathway" id="UPA00077">
    <property type="reaction ID" value="UER00154"/>
</dbReference>
<comment type="similarity">
    <text evidence="3 6">Belongs to the DHNA family.</text>
</comment>
<organism evidence="8">
    <name type="scientific">Caldithrix abyssi</name>
    <dbReference type="NCBI Taxonomy" id="187145"/>
    <lineage>
        <taxon>Bacteria</taxon>
        <taxon>Pseudomonadati</taxon>
        <taxon>Calditrichota</taxon>
        <taxon>Calditrichia</taxon>
        <taxon>Calditrichales</taxon>
        <taxon>Calditrichaceae</taxon>
        <taxon>Caldithrix</taxon>
    </lineage>
</organism>
<evidence type="ECO:0000313" key="8">
    <source>
        <dbReference type="EMBL" id="HED11334.1"/>
    </source>
</evidence>
<protein>
    <recommendedName>
        <fullName evidence="6">7,8-dihydroneopterin aldolase</fullName>
        <ecNumber evidence="6">4.1.2.25</ecNumber>
    </recommendedName>
</protein>
<sequence length="121" mass="14105">MDKIRLKNIVFYAHHGYFQAERDLGQKFEIDIEVEGDLRRSAASDDLSQTIDYRRIYEIARDRFAEENFKLIETVAGNIADDVLKLAGVASVNIRVRKPHVPMRGLLDYVEVELHRPFEEK</sequence>
<comment type="function">
    <text evidence="6">Catalyzes the conversion of 7,8-dihydroneopterin to 6-hydroxymethyl-7,8-dihydropterin.</text>
</comment>
<comment type="pathway">
    <text evidence="2 6">Cofactor biosynthesis; tetrahydrofolate biosynthesis; 2-amino-4-hydroxy-6-hydroxymethyl-7,8-dihydropteridine diphosphate from 7,8-dihydroneopterin triphosphate: step 3/4.</text>
</comment>
<evidence type="ECO:0000256" key="1">
    <source>
        <dbReference type="ARBA" id="ARBA00001353"/>
    </source>
</evidence>
<name>A0A7V1LNM0_CALAY</name>
<dbReference type="GO" id="GO:0046656">
    <property type="term" value="P:folic acid biosynthetic process"/>
    <property type="evidence" value="ECO:0007669"/>
    <property type="project" value="UniProtKB-UniRule"/>
</dbReference>
<dbReference type="SUPFAM" id="SSF55620">
    <property type="entry name" value="Tetrahydrobiopterin biosynthesis enzymes-like"/>
    <property type="match status" value="1"/>
</dbReference>
<accession>A0A7V1LNM0</accession>
<evidence type="ECO:0000256" key="2">
    <source>
        <dbReference type="ARBA" id="ARBA00005013"/>
    </source>
</evidence>
<keyword evidence="5 6" id="KW-0456">Lyase</keyword>
<evidence type="ECO:0000259" key="7">
    <source>
        <dbReference type="SMART" id="SM00905"/>
    </source>
</evidence>
<dbReference type="GO" id="GO:0005737">
    <property type="term" value="C:cytoplasm"/>
    <property type="evidence" value="ECO:0007669"/>
    <property type="project" value="TreeGrafter"/>
</dbReference>
<dbReference type="CDD" id="cd00534">
    <property type="entry name" value="DHNA_DHNTPE"/>
    <property type="match status" value="1"/>
</dbReference>
<keyword evidence="4 6" id="KW-0289">Folate biosynthesis</keyword>
<dbReference type="NCBIfam" id="TIGR00525">
    <property type="entry name" value="folB"/>
    <property type="match status" value="1"/>
</dbReference>
<dbReference type="NCBIfam" id="TIGR00526">
    <property type="entry name" value="folB_dom"/>
    <property type="match status" value="1"/>
</dbReference>
<feature type="domain" description="Dihydroneopterin aldolase/epimerase" evidence="7">
    <location>
        <begin position="4"/>
        <end position="116"/>
    </location>
</feature>
<dbReference type="GO" id="GO:0004150">
    <property type="term" value="F:dihydroneopterin aldolase activity"/>
    <property type="evidence" value="ECO:0007669"/>
    <property type="project" value="UniProtKB-UniRule"/>
</dbReference>
<dbReference type="Pfam" id="PF02152">
    <property type="entry name" value="FolB"/>
    <property type="match status" value="1"/>
</dbReference>
<dbReference type="FunFam" id="3.30.1130.10:FF:000003">
    <property type="entry name" value="7,8-dihydroneopterin aldolase"/>
    <property type="match status" value="1"/>
</dbReference>
<dbReference type="PANTHER" id="PTHR42844:SF1">
    <property type="entry name" value="DIHYDRONEOPTERIN ALDOLASE 1-RELATED"/>
    <property type="match status" value="1"/>
</dbReference>
<evidence type="ECO:0000256" key="5">
    <source>
        <dbReference type="ARBA" id="ARBA00023239"/>
    </source>
</evidence>
<dbReference type="Gene3D" id="3.30.1130.10">
    <property type="match status" value="1"/>
</dbReference>
<comment type="catalytic activity">
    <reaction evidence="1 6">
        <text>7,8-dihydroneopterin = 6-hydroxymethyl-7,8-dihydropterin + glycolaldehyde</text>
        <dbReference type="Rhea" id="RHEA:10540"/>
        <dbReference type="ChEBI" id="CHEBI:17001"/>
        <dbReference type="ChEBI" id="CHEBI:17071"/>
        <dbReference type="ChEBI" id="CHEBI:44841"/>
        <dbReference type="EC" id="4.1.2.25"/>
    </reaction>
</comment>
<dbReference type="InterPro" id="IPR006157">
    <property type="entry name" value="FolB_dom"/>
</dbReference>
<dbReference type="AlphaFoldDB" id="A0A7V1LNM0"/>
<dbReference type="PANTHER" id="PTHR42844">
    <property type="entry name" value="DIHYDRONEOPTERIN ALDOLASE 1-RELATED"/>
    <property type="match status" value="1"/>
</dbReference>
<evidence type="ECO:0000256" key="4">
    <source>
        <dbReference type="ARBA" id="ARBA00022909"/>
    </source>
</evidence>
<dbReference type="SMART" id="SM00905">
    <property type="entry name" value="FolB"/>
    <property type="match status" value="1"/>
</dbReference>
<reference evidence="8" key="1">
    <citation type="journal article" date="2020" name="mSystems">
        <title>Genome- and Community-Level Interaction Insights into Carbon Utilization and Element Cycling Functions of Hydrothermarchaeota in Hydrothermal Sediment.</title>
        <authorList>
            <person name="Zhou Z."/>
            <person name="Liu Y."/>
            <person name="Xu W."/>
            <person name="Pan J."/>
            <person name="Luo Z.H."/>
            <person name="Li M."/>
        </authorList>
    </citation>
    <scope>NUCLEOTIDE SEQUENCE [LARGE SCALE GENOMIC DNA]</scope>
    <source>
        <strain evidence="8">HyVt-456</strain>
    </source>
</reference>
<gene>
    <name evidence="8" type="primary">folB</name>
    <name evidence="8" type="ORF">ENJ10_11650</name>
</gene>
<dbReference type="GO" id="GO:0046654">
    <property type="term" value="P:tetrahydrofolate biosynthetic process"/>
    <property type="evidence" value="ECO:0007669"/>
    <property type="project" value="UniProtKB-UniRule"/>
</dbReference>
<dbReference type="InterPro" id="IPR043133">
    <property type="entry name" value="GTP-CH-I_C/QueF"/>
</dbReference>
<evidence type="ECO:0000256" key="3">
    <source>
        <dbReference type="ARBA" id="ARBA00005708"/>
    </source>
</evidence>
<dbReference type="EC" id="4.1.2.25" evidence="6"/>
<dbReference type="InterPro" id="IPR006156">
    <property type="entry name" value="Dihydroneopterin_aldolase"/>
</dbReference>
<proteinExistence type="inferred from homology"/>
<dbReference type="Proteomes" id="UP000886005">
    <property type="component" value="Unassembled WGS sequence"/>
</dbReference>